<gene>
    <name evidence="3" type="ORF">EDD32_1380</name>
</gene>
<dbReference type="InterPro" id="IPR052016">
    <property type="entry name" value="Bact_Sigma-Reg"/>
</dbReference>
<dbReference type="PANTHER" id="PTHR43156">
    <property type="entry name" value="STAGE II SPORULATION PROTEIN E-RELATED"/>
    <property type="match status" value="1"/>
</dbReference>
<dbReference type="RefSeq" id="WP_123916114.1">
    <property type="nucleotide sequence ID" value="NZ_RKRA01000001.1"/>
</dbReference>
<dbReference type="InterPro" id="IPR036457">
    <property type="entry name" value="PPM-type-like_dom_sf"/>
</dbReference>
<dbReference type="Pfam" id="PF07228">
    <property type="entry name" value="SpoIIE"/>
    <property type="match status" value="1"/>
</dbReference>
<feature type="domain" description="PAS" evidence="2">
    <location>
        <begin position="20"/>
        <end position="64"/>
    </location>
</feature>
<dbReference type="InterPro" id="IPR000014">
    <property type="entry name" value="PAS"/>
</dbReference>
<dbReference type="Pfam" id="PF08448">
    <property type="entry name" value="PAS_4"/>
    <property type="match status" value="1"/>
</dbReference>
<organism evidence="3 4">
    <name type="scientific">Georgenia muralis</name>
    <dbReference type="NCBI Taxonomy" id="154117"/>
    <lineage>
        <taxon>Bacteria</taxon>
        <taxon>Bacillati</taxon>
        <taxon>Actinomycetota</taxon>
        <taxon>Actinomycetes</taxon>
        <taxon>Micrococcales</taxon>
        <taxon>Bogoriellaceae</taxon>
        <taxon>Georgenia</taxon>
    </lineage>
</organism>
<dbReference type="Pfam" id="PF01590">
    <property type="entry name" value="GAF"/>
    <property type="match status" value="1"/>
</dbReference>
<dbReference type="SUPFAM" id="SSF81606">
    <property type="entry name" value="PP2C-like"/>
    <property type="match status" value="1"/>
</dbReference>
<dbReference type="Gene3D" id="3.60.40.10">
    <property type="entry name" value="PPM-type phosphatase domain"/>
    <property type="match status" value="1"/>
</dbReference>
<dbReference type="Gene3D" id="3.30.450.20">
    <property type="entry name" value="PAS domain"/>
    <property type="match status" value="1"/>
</dbReference>
<evidence type="ECO:0000259" key="2">
    <source>
        <dbReference type="PROSITE" id="PS50112"/>
    </source>
</evidence>
<dbReference type="PANTHER" id="PTHR43156:SF2">
    <property type="entry name" value="STAGE II SPORULATION PROTEIN E"/>
    <property type="match status" value="1"/>
</dbReference>
<dbReference type="SMART" id="SM00091">
    <property type="entry name" value="PAS"/>
    <property type="match status" value="1"/>
</dbReference>
<dbReference type="SUPFAM" id="SSF55781">
    <property type="entry name" value="GAF domain-like"/>
    <property type="match status" value="1"/>
</dbReference>
<dbReference type="InterPro" id="IPR029016">
    <property type="entry name" value="GAF-like_dom_sf"/>
</dbReference>
<dbReference type="Proteomes" id="UP000280726">
    <property type="component" value="Unassembled WGS sequence"/>
</dbReference>
<dbReference type="SUPFAM" id="SSF55785">
    <property type="entry name" value="PYP-like sensor domain (PAS domain)"/>
    <property type="match status" value="1"/>
</dbReference>
<dbReference type="GO" id="GO:0016791">
    <property type="term" value="F:phosphatase activity"/>
    <property type="evidence" value="ECO:0007669"/>
    <property type="project" value="TreeGrafter"/>
</dbReference>
<dbReference type="OrthoDB" id="319881at2"/>
<sequence>MVDGHAMGTAQGPGPARVDALTSAERILDSIPTAFFALSPDWRFTYVNAEAERLLGRPRPELLGGVVWELFPAAVGTDFERHYRAAMSTGEPASFDEFYPAPLDTWFEVRAWPTPEGLSVYFIDVTVRRRLQEETERIARRAALTASVTSDLSRTLDAEEAVAALARTLVPVLADWCVVTLADVDDAGRQVLRDIGWWHRDTEALPLVREYAFHRLASLTDHSFLYEALRTTDVIPIPTDATARIQSVLRPGRAHELITELAPDSAAVLPLRGRGRTMGAITLFNGRGRPELDVEELATARDIAGRAGMALDNAYLYARQRRVAEELQRSFLTDPPVLEKLEVAVRYVPASEAARVGGDWYDVFPHPDGETVVVIGDVAGHDLQAAAAMGQLRSLLRGIAVSTEPGPAHILTLVDRALGVLGQDTVATAVVMTLRPTADGSVVARWSNAGHPPPMVIGADGAVRSLDARSLVLGMDTEARRGEQEITLEPGAAVVLYTDGLAERRDRGLRAGLDHLRAALTDLADRGVEDLCDALLLRLLPPEPEDDIAVVVVRAPGGPAADG</sequence>
<dbReference type="EMBL" id="RKRA01000001">
    <property type="protein sequence ID" value="RPF26921.1"/>
    <property type="molecule type" value="Genomic_DNA"/>
</dbReference>
<name>A0A3N5A574_9MICO</name>
<dbReference type="InterPro" id="IPR035965">
    <property type="entry name" value="PAS-like_dom_sf"/>
</dbReference>
<protein>
    <submittedName>
        <fullName evidence="3">Serine phosphatase RsbU (Regulator of sigma subunit)</fullName>
    </submittedName>
</protein>
<keyword evidence="4" id="KW-1185">Reference proteome</keyword>
<keyword evidence="1" id="KW-0378">Hydrolase</keyword>
<evidence type="ECO:0000313" key="3">
    <source>
        <dbReference type="EMBL" id="RPF26921.1"/>
    </source>
</evidence>
<dbReference type="SMART" id="SM00065">
    <property type="entry name" value="GAF"/>
    <property type="match status" value="1"/>
</dbReference>
<dbReference type="Gene3D" id="3.30.450.40">
    <property type="match status" value="1"/>
</dbReference>
<dbReference type="InterPro" id="IPR003018">
    <property type="entry name" value="GAF"/>
</dbReference>
<dbReference type="InterPro" id="IPR013656">
    <property type="entry name" value="PAS_4"/>
</dbReference>
<evidence type="ECO:0000313" key="4">
    <source>
        <dbReference type="Proteomes" id="UP000280726"/>
    </source>
</evidence>
<proteinExistence type="predicted"/>
<dbReference type="SMART" id="SM00331">
    <property type="entry name" value="PP2C_SIG"/>
    <property type="match status" value="1"/>
</dbReference>
<evidence type="ECO:0000256" key="1">
    <source>
        <dbReference type="ARBA" id="ARBA00022801"/>
    </source>
</evidence>
<dbReference type="CDD" id="cd00130">
    <property type="entry name" value="PAS"/>
    <property type="match status" value="1"/>
</dbReference>
<reference evidence="3 4" key="1">
    <citation type="submission" date="2018-11" db="EMBL/GenBank/DDBJ databases">
        <title>Sequencing the genomes of 1000 actinobacteria strains.</title>
        <authorList>
            <person name="Klenk H.-P."/>
        </authorList>
    </citation>
    <scope>NUCLEOTIDE SEQUENCE [LARGE SCALE GENOMIC DNA]</scope>
    <source>
        <strain evidence="3 4">DSM 14418</strain>
    </source>
</reference>
<dbReference type="AlphaFoldDB" id="A0A3N5A574"/>
<dbReference type="PROSITE" id="PS50112">
    <property type="entry name" value="PAS"/>
    <property type="match status" value="1"/>
</dbReference>
<accession>A0A3N5A574</accession>
<dbReference type="InterPro" id="IPR001932">
    <property type="entry name" value="PPM-type_phosphatase-like_dom"/>
</dbReference>
<comment type="caution">
    <text evidence="3">The sequence shown here is derived from an EMBL/GenBank/DDBJ whole genome shotgun (WGS) entry which is preliminary data.</text>
</comment>